<dbReference type="EMBL" id="MLJW01000002">
    <property type="protein sequence ID" value="OIR18981.1"/>
    <property type="molecule type" value="Genomic_DNA"/>
</dbReference>
<dbReference type="FunFam" id="2.60.40.10:FF:000495">
    <property type="entry name" value="Periplasmic beta-glucosidase"/>
    <property type="match status" value="1"/>
</dbReference>
<comment type="similarity">
    <text evidence="1">Belongs to the glycosyl hydrolase 3 family.</text>
</comment>
<evidence type="ECO:0000256" key="2">
    <source>
        <dbReference type="ARBA" id="ARBA00022801"/>
    </source>
</evidence>
<sequence length="787" mass="84944">MQMNRIVRCLSSLVAFAALAAGPVLASDAAPLYKDPSASIDARVKDLMGRMSLEEKVAQLQAYLVKDPHAVDAQGNFVGGTDAPELYHGAGSVRIWGPGGAQPDRFLKDAREAVIRTNSIQKYMIEKTRLGIPSFVFSEALHGYMAQGATSFPQAIALGSTWDPALVERVFTVAAQEASARGVRQVLAPVLDLARDPRWGRFEECYGEDPYLVSRIGEAAVFGLQGRGATIDPEHVEVTLKHFAGHGMPEGGRNIAPVDIGERDFRSTHLVPFEVAVKVAHAHSVMASYNEWDGVPNHASYKLLTQILRHEWGFDGYVMSDGGGIDVVYENHLAAAGPAQAGVLCINAGLDYDLGGPGRCFSTLAAEVRAGKVPMSAIDRAVAGVLRVKFLCGMFDHPYVDPDLVEKVTNTPAHKALAREAADEAMILLKNEGHVLPLDPAKIKTLAVIGPNAADIHLGDYSAVPMQGVSVLDGIREYAGNRFKVLYAEGCKITANHASGWIANENPVANSAADDSRLMDQAVDVALKSDAVVLVLGENELIRREAWSEKHLGDRDTLALPGRQHELARAILATGKPVVVLLINGGPLTINYLAKHAPAIIEGWYLGEETGPAVADVLFGKVSPSGHLTVTFPRSVGQLPCYYDHKPSRFRDYVQADSTPLFPFGFGLSYTTFAFKNLNITPAKIPADGTAKVSVDVTNTGTMKADEVVQLYIHAKVSFPTRPVKELKDFRRVTLEPGQTKPVTFELTPDKLASYDLQMKRTVQPGDFEVMVGKSSVDTVNGVLTVD</sequence>
<dbReference type="PRINTS" id="PR00133">
    <property type="entry name" value="GLHYDRLASE3"/>
</dbReference>
<dbReference type="Pfam" id="PF14310">
    <property type="entry name" value="Fn3-like"/>
    <property type="match status" value="1"/>
</dbReference>
<dbReference type="InterPro" id="IPR017853">
    <property type="entry name" value="GH"/>
</dbReference>
<dbReference type="InterPro" id="IPR001764">
    <property type="entry name" value="Glyco_hydro_3_N"/>
</dbReference>
<proteinExistence type="inferred from homology"/>
<dbReference type="GO" id="GO:0009251">
    <property type="term" value="P:glucan catabolic process"/>
    <property type="evidence" value="ECO:0007669"/>
    <property type="project" value="TreeGrafter"/>
</dbReference>
<dbReference type="Gene3D" id="3.20.20.300">
    <property type="entry name" value="Glycoside hydrolase, family 3, N-terminal domain"/>
    <property type="match status" value="1"/>
</dbReference>
<dbReference type="InterPro" id="IPR036881">
    <property type="entry name" value="Glyco_hydro_3_C_sf"/>
</dbReference>
<dbReference type="Pfam" id="PF01915">
    <property type="entry name" value="Glyco_hydro_3_C"/>
    <property type="match status" value="1"/>
</dbReference>
<dbReference type="Gene3D" id="3.40.50.1700">
    <property type="entry name" value="Glycoside hydrolase family 3 C-terminal domain"/>
    <property type="match status" value="1"/>
</dbReference>
<dbReference type="PANTHER" id="PTHR30620:SF123">
    <property type="entry name" value="BETA-XYLOSIDASE"/>
    <property type="match status" value="1"/>
</dbReference>
<dbReference type="InterPro" id="IPR026891">
    <property type="entry name" value="Fn3-like"/>
</dbReference>
<dbReference type="GO" id="GO:0008422">
    <property type="term" value="F:beta-glucosidase activity"/>
    <property type="evidence" value="ECO:0007669"/>
    <property type="project" value="UniProtKB-EC"/>
</dbReference>
<keyword evidence="4" id="KW-0326">Glycosidase</keyword>
<dbReference type="InterPro" id="IPR036962">
    <property type="entry name" value="Glyco_hydro_3_N_sf"/>
</dbReference>
<protein>
    <submittedName>
        <fullName evidence="4">Periplasmic beta-glucosidase</fullName>
        <ecNumber evidence="4">3.2.1.21</ecNumber>
    </submittedName>
</protein>
<name>A0A1J5TRN7_9ZZZZ</name>
<organism evidence="4">
    <name type="scientific">mine drainage metagenome</name>
    <dbReference type="NCBI Taxonomy" id="410659"/>
    <lineage>
        <taxon>unclassified sequences</taxon>
        <taxon>metagenomes</taxon>
        <taxon>ecological metagenomes</taxon>
    </lineage>
</organism>
<reference evidence="4" key="1">
    <citation type="submission" date="2016-10" db="EMBL/GenBank/DDBJ databases">
        <title>Sequence of Gallionella enrichment culture.</title>
        <authorList>
            <person name="Poehlein A."/>
            <person name="Muehling M."/>
            <person name="Daniel R."/>
        </authorList>
    </citation>
    <scope>NUCLEOTIDE SEQUENCE</scope>
</reference>
<dbReference type="SUPFAM" id="SSF52279">
    <property type="entry name" value="Beta-D-glucan exohydrolase, C-terminal domain"/>
    <property type="match status" value="1"/>
</dbReference>
<dbReference type="InterPro" id="IPR002772">
    <property type="entry name" value="Glyco_hydro_3_C"/>
</dbReference>
<dbReference type="InterPro" id="IPR051915">
    <property type="entry name" value="Cellulose_Degrad_GH3"/>
</dbReference>
<dbReference type="SMART" id="SM01217">
    <property type="entry name" value="Fn3_like"/>
    <property type="match status" value="1"/>
</dbReference>
<dbReference type="Pfam" id="PF00933">
    <property type="entry name" value="Glyco_hydro_3"/>
    <property type="match status" value="1"/>
</dbReference>
<evidence type="ECO:0000259" key="3">
    <source>
        <dbReference type="SMART" id="SM01217"/>
    </source>
</evidence>
<comment type="caution">
    <text evidence="4">The sequence shown here is derived from an EMBL/GenBank/DDBJ whole genome shotgun (WGS) entry which is preliminary data.</text>
</comment>
<dbReference type="InterPro" id="IPR013783">
    <property type="entry name" value="Ig-like_fold"/>
</dbReference>
<evidence type="ECO:0000256" key="1">
    <source>
        <dbReference type="ARBA" id="ARBA00005336"/>
    </source>
</evidence>
<keyword evidence="2 4" id="KW-0378">Hydrolase</keyword>
<accession>A0A1J5TRN7</accession>
<gene>
    <name evidence="4" type="primary">bglX_2</name>
    <name evidence="4" type="ORF">GALL_13260</name>
</gene>
<dbReference type="EC" id="3.2.1.21" evidence="4"/>
<dbReference type="SUPFAM" id="SSF51445">
    <property type="entry name" value="(Trans)glycosidases"/>
    <property type="match status" value="1"/>
</dbReference>
<feature type="domain" description="Fibronectin type III-like" evidence="3">
    <location>
        <begin position="707"/>
        <end position="776"/>
    </location>
</feature>
<dbReference type="PANTHER" id="PTHR30620">
    <property type="entry name" value="PERIPLASMIC BETA-GLUCOSIDASE-RELATED"/>
    <property type="match status" value="1"/>
</dbReference>
<dbReference type="AlphaFoldDB" id="A0A1J5TRN7"/>
<dbReference type="Gene3D" id="2.60.40.10">
    <property type="entry name" value="Immunoglobulins"/>
    <property type="match status" value="1"/>
</dbReference>
<evidence type="ECO:0000313" key="4">
    <source>
        <dbReference type="EMBL" id="OIR18981.1"/>
    </source>
</evidence>